<evidence type="ECO:0000256" key="1">
    <source>
        <dbReference type="SAM" id="SignalP"/>
    </source>
</evidence>
<reference evidence="2 3" key="1">
    <citation type="submission" date="2020-08" db="EMBL/GenBank/DDBJ databases">
        <title>Genome sequence of Nocardioides mesophilus KACC 16243T.</title>
        <authorList>
            <person name="Hyun D.-W."/>
            <person name="Bae J.-W."/>
        </authorList>
    </citation>
    <scope>NUCLEOTIDE SEQUENCE [LARGE SCALE GENOMIC DNA]</scope>
    <source>
        <strain evidence="2 3">KACC 16243</strain>
    </source>
</reference>
<name>A0A7G9RDH5_9ACTN</name>
<proteinExistence type="predicted"/>
<gene>
    <name evidence="2" type="ORF">H9L09_04300</name>
</gene>
<keyword evidence="3" id="KW-1185">Reference proteome</keyword>
<evidence type="ECO:0000313" key="2">
    <source>
        <dbReference type="EMBL" id="QNN53650.1"/>
    </source>
</evidence>
<dbReference type="KEGG" id="nmes:H9L09_04300"/>
<evidence type="ECO:0000313" key="3">
    <source>
        <dbReference type="Proteomes" id="UP000515947"/>
    </source>
</evidence>
<accession>A0A7G9RDH5</accession>
<dbReference type="AlphaFoldDB" id="A0A7G9RDH5"/>
<dbReference type="Proteomes" id="UP000515947">
    <property type="component" value="Chromosome"/>
</dbReference>
<organism evidence="2 3">
    <name type="scientific">Nocardioides mesophilus</name>
    <dbReference type="NCBI Taxonomy" id="433659"/>
    <lineage>
        <taxon>Bacteria</taxon>
        <taxon>Bacillati</taxon>
        <taxon>Actinomycetota</taxon>
        <taxon>Actinomycetes</taxon>
        <taxon>Propionibacteriales</taxon>
        <taxon>Nocardioidaceae</taxon>
        <taxon>Nocardioides</taxon>
    </lineage>
</organism>
<feature type="signal peptide" evidence="1">
    <location>
        <begin position="1"/>
        <end position="25"/>
    </location>
</feature>
<sequence>MRRRIVTIAAASAGTVLLATGPALAHECYIASRSWQGNLMSGTHSQAWYQVDLNEEFANDPSLTEADAQCLLTQRTANGVPLVFTIHVKGAVGQDGVLADNNPNSWLMADGKGVDHFFDVYGEALGASFAACGLEFQP</sequence>
<feature type="chain" id="PRO_5028920313" evidence="1">
    <location>
        <begin position="26"/>
        <end position="138"/>
    </location>
</feature>
<dbReference type="RefSeq" id="WP_187579491.1">
    <property type="nucleotide sequence ID" value="NZ_CP060713.1"/>
</dbReference>
<keyword evidence="1" id="KW-0732">Signal</keyword>
<dbReference type="EMBL" id="CP060713">
    <property type="protein sequence ID" value="QNN53650.1"/>
    <property type="molecule type" value="Genomic_DNA"/>
</dbReference>
<protein>
    <submittedName>
        <fullName evidence="2">Uncharacterized protein</fullName>
    </submittedName>
</protein>